<dbReference type="EMBL" id="PVTJ01000013">
    <property type="protein sequence ID" value="PRY54935.1"/>
    <property type="molecule type" value="Genomic_DNA"/>
</dbReference>
<reference evidence="2 3" key="1">
    <citation type="submission" date="2018-03" db="EMBL/GenBank/DDBJ databases">
        <title>Genomic Encyclopedia of Type Strains, Phase III (KMG-III): the genomes of soil and plant-associated and newly described type strains.</title>
        <authorList>
            <person name="Whitman W."/>
        </authorList>
    </citation>
    <scope>NUCLEOTIDE SEQUENCE [LARGE SCALE GENOMIC DNA]</scope>
    <source>
        <strain evidence="2 3">CGMCC 4.7067</strain>
    </source>
</reference>
<sequence>MIKRIAAVLGSLVMAFTAAAAVASPAAADVSAAAFETNYAVDADWSDSPATDCAWDDRGYWYIDGDACIQPDGDDIWVADQNSNGYGVAVWWSEPVSGREGMCVDALGTAKGWVKCNKDWADGRTLYWSFMYDSPEGWKFEAETFKTVI</sequence>
<keyword evidence="1" id="KW-0732">Signal</keyword>
<protein>
    <recommendedName>
        <fullName evidence="4">Secreted protein</fullName>
    </recommendedName>
</protein>
<organism evidence="2 3">
    <name type="scientific">Glycomyces artemisiae</name>
    <dbReference type="NCBI Taxonomy" id="1076443"/>
    <lineage>
        <taxon>Bacteria</taxon>
        <taxon>Bacillati</taxon>
        <taxon>Actinomycetota</taxon>
        <taxon>Actinomycetes</taxon>
        <taxon>Glycomycetales</taxon>
        <taxon>Glycomycetaceae</taxon>
        <taxon>Glycomyces</taxon>
    </lineage>
</organism>
<feature type="chain" id="PRO_5038531522" description="Secreted protein" evidence="1">
    <location>
        <begin position="21"/>
        <end position="149"/>
    </location>
</feature>
<evidence type="ECO:0008006" key="4">
    <source>
        <dbReference type="Google" id="ProtNLM"/>
    </source>
</evidence>
<evidence type="ECO:0000313" key="2">
    <source>
        <dbReference type="EMBL" id="PRY54935.1"/>
    </source>
</evidence>
<comment type="caution">
    <text evidence="2">The sequence shown here is derived from an EMBL/GenBank/DDBJ whole genome shotgun (WGS) entry which is preliminary data.</text>
</comment>
<accession>A0A2T0UAG4</accession>
<dbReference type="Proteomes" id="UP000238176">
    <property type="component" value="Unassembled WGS sequence"/>
</dbReference>
<proteinExistence type="predicted"/>
<evidence type="ECO:0000256" key="1">
    <source>
        <dbReference type="SAM" id="SignalP"/>
    </source>
</evidence>
<dbReference type="RefSeq" id="WP_146148231.1">
    <property type="nucleotide sequence ID" value="NZ_PVTJ01000013.1"/>
</dbReference>
<name>A0A2T0UAG4_9ACTN</name>
<evidence type="ECO:0000313" key="3">
    <source>
        <dbReference type="Proteomes" id="UP000238176"/>
    </source>
</evidence>
<keyword evidence="3" id="KW-1185">Reference proteome</keyword>
<dbReference type="AlphaFoldDB" id="A0A2T0UAG4"/>
<dbReference type="OrthoDB" id="4247493at2"/>
<gene>
    <name evidence="2" type="ORF">B0I28_11345</name>
</gene>
<feature type="signal peptide" evidence="1">
    <location>
        <begin position="1"/>
        <end position="20"/>
    </location>
</feature>